<evidence type="ECO:0000256" key="5">
    <source>
        <dbReference type="ARBA" id="ARBA00022679"/>
    </source>
</evidence>
<keyword evidence="4" id="KW-0328">Glycosyltransferase</keyword>
<dbReference type="OrthoDB" id="151635at2"/>
<evidence type="ECO:0000256" key="11">
    <source>
        <dbReference type="SAM" id="Phobius"/>
    </source>
</evidence>
<keyword evidence="3" id="KW-0337">GPI-anchor biosynthesis</keyword>
<gene>
    <name evidence="12" type="ORF">FB463_001727</name>
</gene>
<evidence type="ECO:0000256" key="8">
    <source>
        <dbReference type="ARBA" id="ARBA00022989"/>
    </source>
</evidence>
<dbReference type="GO" id="GO:0004376">
    <property type="term" value="F:GPI mannosyltransferase activity"/>
    <property type="evidence" value="ECO:0007669"/>
    <property type="project" value="InterPro"/>
</dbReference>
<keyword evidence="8 11" id="KW-1133">Transmembrane helix</keyword>
<feature type="region of interest" description="Disordered" evidence="10">
    <location>
        <begin position="1"/>
        <end position="20"/>
    </location>
</feature>
<dbReference type="RefSeq" id="WP_146853831.1">
    <property type="nucleotide sequence ID" value="NZ_BAAAHR010000001.1"/>
</dbReference>
<evidence type="ECO:0000256" key="2">
    <source>
        <dbReference type="ARBA" id="ARBA00004687"/>
    </source>
</evidence>
<keyword evidence="6 11" id="KW-0812">Transmembrane</keyword>
<dbReference type="UniPathway" id="UPA00196"/>
<dbReference type="GO" id="GO:0031501">
    <property type="term" value="C:mannosyltransferase complex"/>
    <property type="evidence" value="ECO:0007669"/>
    <property type="project" value="TreeGrafter"/>
</dbReference>
<dbReference type="PANTHER" id="PTHR12468">
    <property type="entry name" value="GPI MANNOSYLTRANSFERASE 2"/>
    <property type="match status" value="1"/>
</dbReference>
<dbReference type="AlphaFoldDB" id="A0A7W3PIX4"/>
<dbReference type="Proteomes" id="UP000522688">
    <property type="component" value="Unassembled WGS sequence"/>
</dbReference>
<keyword evidence="9 11" id="KW-0472">Membrane</keyword>
<evidence type="ECO:0008006" key="14">
    <source>
        <dbReference type="Google" id="ProtNLM"/>
    </source>
</evidence>
<feature type="transmembrane region" description="Helical" evidence="11">
    <location>
        <begin position="210"/>
        <end position="233"/>
    </location>
</feature>
<dbReference type="InterPro" id="IPR007315">
    <property type="entry name" value="PIG-V/Gpi18"/>
</dbReference>
<dbReference type="PANTHER" id="PTHR12468:SF2">
    <property type="entry name" value="GPI MANNOSYLTRANSFERASE 2"/>
    <property type="match status" value="1"/>
</dbReference>
<feature type="transmembrane region" description="Helical" evidence="11">
    <location>
        <begin position="288"/>
        <end position="306"/>
    </location>
</feature>
<proteinExistence type="predicted"/>
<evidence type="ECO:0000256" key="7">
    <source>
        <dbReference type="ARBA" id="ARBA00022824"/>
    </source>
</evidence>
<evidence type="ECO:0000256" key="3">
    <source>
        <dbReference type="ARBA" id="ARBA00022502"/>
    </source>
</evidence>
<organism evidence="12 13">
    <name type="scientific">Frigoribacterium faeni</name>
    <dbReference type="NCBI Taxonomy" id="145483"/>
    <lineage>
        <taxon>Bacteria</taxon>
        <taxon>Bacillati</taxon>
        <taxon>Actinomycetota</taxon>
        <taxon>Actinomycetes</taxon>
        <taxon>Micrococcales</taxon>
        <taxon>Microbacteriaceae</taxon>
        <taxon>Frigoribacterium</taxon>
    </lineage>
</organism>
<evidence type="ECO:0000256" key="10">
    <source>
        <dbReference type="SAM" id="MobiDB-lite"/>
    </source>
</evidence>
<feature type="transmembrane region" description="Helical" evidence="11">
    <location>
        <begin position="391"/>
        <end position="412"/>
    </location>
</feature>
<keyword evidence="7" id="KW-0256">Endoplasmic reticulum</keyword>
<evidence type="ECO:0000256" key="4">
    <source>
        <dbReference type="ARBA" id="ARBA00022676"/>
    </source>
</evidence>
<comment type="caution">
    <text evidence="12">The sequence shown here is derived from an EMBL/GenBank/DDBJ whole genome shotgun (WGS) entry which is preliminary data.</text>
</comment>
<feature type="transmembrane region" description="Helical" evidence="11">
    <location>
        <begin position="129"/>
        <end position="153"/>
    </location>
</feature>
<evidence type="ECO:0000256" key="6">
    <source>
        <dbReference type="ARBA" id="ARBA00022692"/>
    </source>
</evidence>
<dbReference type="EMBL" id="JACGWW010000002">
    <property type="protein sequence ID" value="MBA8813478.1"/>
    <property type="molecule type" value="Genomic_DNA"/>
</dbReference>
<reference evidence="12 13" key="1">
    <citation type="submission" date="2020-07" db="EMBL/GenBank/DDBJ databases">
        <title>Sequencing the genomes of 1000 actinobacteria strains.</title>
        <authorList>
            <person name="Klenk H.-P."/>
        </authorList>
    </citation>
    <scope>NUCLEOTIDE SEQUENCE [LARGE SCALE GENOMIC DNA]</scope>
    <source>
        <strain evidence="12 13">DSM 10309</strain>
    </source>
</reference>
<feature type="compositionally biased region" description="Basic and acidic residues" evidence="10">
    <location>
        <begin position="1"/>
        <end position="15"/>
    </location>
</feature>
<feature type="transmembrane region" description="Helical" evidence="11">
    <location>
        <begin position="253"/>
        <end position="276"/>
    </location>
</feature>
<evidence type="ECO:0000313" key="12">
    <source>
        <dbReference type="EMBL" id="MBA8813478.1"/>
    </source>
</evidence>
<comment type="pathway">
    <text evidence="2">Glycolipid biosynthesis; glycosylphosphatidylinositol-anchor biosynthesis.</text>
</comment>
<feature type="transmembrane region" description="Helical" evidence="11">
    <location>
        <begin position="312"/>
        <end position="334"/>
    </location>
</feature>
<dbReference type="GO" id="GO:0000009">
    <property type="term" value="F:alpha-1,6-mannosyltransferase activity"/>
    <property type="evidence" value="ECO:0007669"/>
    <property type="project" value="InterPro"/>
</dbReference>
<feature type="transmembrane region" description="Helical" evidence="11">
    <location>
        <begin position="346"/>
        <end position="362"/>
    </location>
</feature>
<evidence type="ECO:0000256" key="1">
    <source>
        <dbReference type="ARBA" id="ARBA00004477"/>
    </source>
</evidence>
<feature type="transmembrane region" description="Helical" evidence="11">
    <location>
        <begin position="38"/>
        <end position="61"/>
    </location>
</feature>
<evidence type="ECO:0000313" key="13">
    <source>
        <dbReference type="Proteomes" id="UP000522688"/>
    </source>
</evidence>
<evidence type="ECO:0000256" key="9">
    <source>
        <dbReference type="ARBA" id="ARBA00023136"/>
    </source>
</evidence>
<keyword evidence="5" id="KW-0808">Transferase</keyword>
<accession>A0A7W3PIX4</accession>
<comment type="subcellular location">
    <subcellularLocation>
        <location evidence="1">Endoplasmic reticulum membrane</location>
        <topology evidence="1">Multi-pass membrane protein</topology>
    </subcellularLocation>
</comment>
<dbReference type="GO" id="GO:0006506">
    <property type="term" value="P:GPI anchor biosynthetic process"/>
    <property type="evidence" value="ECO:0007669"/>
    <property type="project" value="UniProtKB-UniPathway"/>
</dbReference>
<sequence length="419" mass="46379">MADRLTIGERPRASSERPPAGGVAWRRRLTVRYRLTPWWARVLIVFVLSRVVSTVLLLGFARAQGPNAWTLPSPDYRSFATIWDGHWYYIISAVGYPTTVPTTADGHVGESAWAFMPAYPFLVRALTELTGAAFAPLAVLVSVLCAAGTALLLYRLMRHVLPEGTALFTVVLFCVSPLSPLLQVAYAESMFLLLLCGCLLLLVRRQYLPMLPLVAVLSFTRPGALALAFAIGLHGVHRWWRRADDPFPRREMAAVSVTAVVTALLGVAWLGVAGLVTGRADAYTETELAWRAPYIGYGPLVPFTPWVEGANWWLPGGLGIVLLVIALVGFGVLLLGPWGRRIGVDLRLWGAAYALYLLAVFFPQSSTWRLLMPLFPLLGILALPRSRIWRGGIVVAFVVGQYAWLYYCWWVNGYDWTPP</sequence>
<feature type="transmembrane region" description="Helical" evidence="11">
    <location>
        <begin position="160"/>
        <end position="178"/>
    </location>
</feature>
<dbReference type="GO" id="GO:0016020">
    <property type="term" value="C:membrane"/>
    <property type="evidence" value="ECO:0007669"/>
    <property type="project" value="GOC"/>
</dbReference>
<protein>
    <recommendedName>
        <fullName evidence="14">Integral membrane protein</fullName>
    </recommendedName>
</protein>
<feature type="transmembrane region" description="Helical" evidence="11">
    <location>
        <begin position="184"/>
        <end position="203"/>
    </location>
</feature>
<name>A0A7W3PIX4_9MICO</name>